<organism evidence="2 3">
    <name type="scientific">Oidiodendron maius (strain Zn)</name>
    <dbReference type="NCBI Taxonomy" id="913774"/>
    <lineage>
        <taxon>Eukaryota</taxon>
        <taxon>Fungi</taxon>
        <taxon>Dikarya</taxon>
        <taxon>Ascomycota</taxon>
        <taxon>Pezizomycotina</taxon>
        <taxon>Leotiomycetes</taxon>
        <taxon>Leotiomycetes incertae sedis</taxon>
        <taxon>Myxotrichaceae</taxon>
        <taxon>Oidiodendron</taxon>
    </lineage>
</organism>
<evidence type="ECO:0000259" key="1">
    <source>
        <dbReference type="Pfam" id="PF07883"/>
    </source>
</evidence>
<dbReference type="AlphaFoldDB" id="A0A0C3GC38"/>
<reference evidence="3" key="2">
    <citation type="submission" date="2015-01" db="EMBL/GenBank/DDBJ databases">
        <title>Evolutionary Origins and Diversification of the Mycorrhizal Mutualists.</title>
        <authorList>
            <consortium name="DOE Joint Genome Institute"/>
            <consortium name="Mycorrhizal Genomics Consortium"/>
            <person name="Kohler A."/>
            <person name="Kuo A."/>
            <person name="Nagy L.G."/>
            <person name="Floudas D."/>
            <person name="Copeland A."/>
            <person name="Barry K.W."/>
            <person name="Cichocki N."/>
            <person name="Veneault-Fourrey C."/>
            <person name="LaButti K."/>
            <person name="Lindquist E.A."/>
            <person name="Lipzen A."/>
            <person name="Lundell T."/>
            <person name="Morin E."/>
            <person name="Murat C."/>
            <person name="Riley R."/>
            <person name="Ohm R."/>
            <person name="Sun H."/>
            <person name="Tunlid A."/>
            <person name="Henrissat B."/>
            <person name="Grigoriev I.V."/>
            <person name="Hibbett D.S."/>
            <person name="Martin F."/>
        </authorList>
    </citation>
    <scope>NUCLEOTIDE SEQUENCE [LARGE SCALE GENOMIC DNA]</scope>
    <source>
        <strain evidence="3">Zn</strain>
    </source>
</reference>
<dbReference type="Pfam" id="PF07883">
    <property type="entry name" value="Cupin_2"/>
    <property type="match status" value="1"/>
</dbReference>
<evidence type="ECO:0000313" key="2">
    <source>
        <dbReference type="EMBL" id="KIM93720.1"/>
    </source>
</evidence>
<dbReference type="InterPro" id="IPR052044">
    <property type="entry name" value="PKS_Associated_Protein"/>
</dbReference>
<dbReference type="Proteomes" id="UP000054321">
    <property type="component" value="Unassembled WGS sequence"/>
</dbReference>
<dbReference type="EMBL" id="KN832893">
    <property type="protein sequence ID" value="KIM93720.1"/>
    <property type="molecule type" value="Genomic_DNA"/>
</dbReference>
<dbReference type="InterPro" id="IPR014710">
    <property type="entry name" value="RmlC-like_jellyroll"/>
</dbReference>
<dbReference type="PANTHER" id="PTHR36114:SF1">
    <property type="entry name" value="16.7 KDA PROTEIN IN WHIE LOCUS"/>
    <property type="match status" value="1"/>
</dbReference>
<evidence type="ECO:0000313" key="3">
    <source>
        <dbReference type="Proteomes" id="UP000054321"/>
    </source>
</evidence>
<gene>
    <name evidence="2" type="ORF">OIDMADRAFT_21489</name>
</gene>
<dbReference type="OrthoDB" id="204928at2759"/>
<dbReference type="InParanoid" id="A0A0C3GC38"/>
<dbReference type="HOGENOM" id="CLU_131430_1_0_1"/>
<proteinExistence type="predicted"/>
<dbReference type="SUPFAM" id="SSF51182">
    <property type="entry name" value="RmlC-like cupins"/>
    <property type="match status" value="1"/>
</dbReference>
<feature type="domain" description="Cupin type-2" evidence="1">
    <location>
        <begin position="37"/>
        <end position="111"/>
    </location>
</feature>
<dbReference type="Gene3D" id="2.60.120.10">
    <property type="entry name" value="Jelly Rolls"/>
    <property type="match status" value="1"/>
</dbReference>
<dbReference type="InterPro" id="IPR011051">
    <property type="entry name" value="RmlC_Cupin_sf"/>
</dbReference>
<dbReference type="CDD" id="cd02226">
    <property type="entry name" value="cupin_YdbB-like"/>
    <property type="match status" value="1"/>
</dbReference>
<dbReference type="InterPro" id="IPR013096">
    <property type="entry name" value="Cupin_2"/>
</dbReference>
<dbReference type="STRING" id="913774.A0A0C3GC38"/>
<reference evidence="2 3" key="1">
    <citation type="submission" date="2014-04" db="EMBL/GenBank/DDBJ databases">
        <authorList>
            <consortium name="DOE Joint Genome Institute"/>
            <person name="Kuo A."/>
            <person name="Martino E."/>
            <person name="Perotto S."/>
            <person name="Kohler A."/>
            <person name="Nagy L.G."/>
            <person name="Floudas D."/>
            <person name="Copeland A."/>
            <person name="Barry K.W."/>
            <person name="Cichocki N."/>
            <person name="Veneault-Fourrey C."/>
            <person name="LaButti K."/>
            <person name="Lindquist E.A."/>
            <person name="Lipzen A."/>
            <person name="Lundell T."/>
            <person name="Morin E."/>
            <person name="Murat C."/>
            <person name="Sun H."/>
            <person name="Tunlid A."/>
            <person name="Henrissat B."/>
            <person name="Grigoriev I.V."/>
            <person name="Hibbett D.S."/>
            <person name="Martin F."/>
            <person name="Nordberg H.P."/>
            <person name="Cantor M.N."/>
            <person name="Hua S.X."/>
        </authorList>
    </citation>
    <scope>NUCLEOTIDE SEQUENCE [LARGE SCALE GENOMIC DNA]</scope>
    <source>
        <strain evidence="2 3">Zn</strain>
    </source>
</reference>
<name>A0A0C3GC38_OIDMZ</name>
<keyword evidence="3" id="KW-1185">Reference proteome</keyword>
<accession>A0A0C3GC38</accession>
<sequence length="140" mass="15279">MPGQPQKISIRTALSSISTHWAPKLIASLNDEFEVKLAKLAGKFVWHSHEDTDELFLVLSGELTIMFEEPGSEEAATLKDVTLSGGELVVVPKGVRHCPVTKDGEEVEVLLFETAGVVNTGDAKRTPGLTNEVEDIRQRV</sequence>
<protein>
    <recommendedName>
        <fullName evidence="1">Cupin type-2 domain-containing protein</fullName>
    </recommendedName>
</protein>
<dbReference type="PANTHER" id="PTHR36114">
    <property type="entry name" value="16.7 KDA PROTEIN IN WHIE LOCUS"/>
    <property type="match status" value="1"/>
</dbReference>